<organism evidence="3 4">
    <name type="scientific">Rudanella paleaurantiibacter</name>
    <dbReference type="NCBI Taxonomy" id="2614655"/>
    <lineage>
        <taxon>Bacteria</taxon>
        <taxon>Pseudomonadati</taxon>
        <taxon>Bacteroidota</taxon>
        <taxon>Cytophagia</taxon>
        <taxon>Cytophagales</taxon>
        <taxon>Cytophagaceae</taxon>
        <taxon>Rudanella</taxon>
    </lineage>
</organism>
<reference evidence="3 4" key="1">
    <citation type="submission" date="2019-10" db="EMBL/GenBank/DDBJ databases">
        <title>Rudanella paleaurantiibacter sp. nov., isolated from sludge.</title>
        <authorList>
            <person name="Xu S.Q."/>
        </authorList>
    </citation>
    <scope>NUCLEOTIDE SEQUENCE [LARGE SCALE GENOMIC DNA]</scope>
    <source>
        <strain evidence="3 4">HX-22-17</strain>
    </source>
</reference>
<dbReference type="Pfam" id="PF03372">
    <property type="entry name" value="Exo_endo_phos"/>
    <property type="match status" value="1"/>
</dbReference>
<evidence type="ECO:0000256" key="1">
    <source>
        <dbReference type="SAM" id="Phobius"/>
    </source>
</evidence>
<protein>
    <recommendedName>
        <fullName evidence="2">Endonuclease/exonuclease/phosphatase domain-containing protein</fullName>
    </recommendedName>
</protein>
<sequence>MLRTRLLPLFTLFLVLAPVLGRVFGSSFFLFELFSHFSVQYAGLAGLLLAFWIGRGRPHMAFWAGVALLLNAYWSATLFRLNAPRTGQTDLRVFHANVLYTRSDYQPIIDTIRRLRPDFFVLHEMTPAGVRAVAELRRDYPYQDSVWAKGPCYILVGSRTPFQTDSSARRQHRVIALTSTVRGRVVSLSTVHPRTPLLPGWFAHRNSQLQFVADQLANATNPSLLIGDFNISPLSPIYARFFADRAGVLGPLKACRDGYGWTPTWPRYLPLMFIPIDHAFVNGGFRTNHFRTLTLPGSDHRAICIDLSLSKKQN</sequence>
<dbReference type="InterPro" id="IPR005135">
    <property type="entry name" value="Endo/exonuclease/phosphatase"/>
</dbReference>
<feature type="transmembrane region" description="Helical" evidence="1">
    <location>
        <begin position="37"/>
        <end position="54"/>
    </location>
</feature>
<dbReference type="InterPro" id="IPR036691">
    <property type="entry name" value="Endo/exonu/phosph_ase_sf"/>
</dbReference>
<proteinExistence type="predicted"/>
<name>A0A7J5TV00_9BACT</name>
<dbReference type="Gene3D" id="3.60.10.10">
    <property type="entry name" value="Endonuclease/exonuclease/phosphatase"/>
    <property type="match status" value="1"/>
</dbReference>
<dbReference type="AlphaFoldDB" id="A0A7J5TV00"/>
<feature type="transmembrane region" description="Helical" evidence="1">
    <location>
        <begin position="61"/>
        <end position="81"/>
    </location>
</feature>
<keyword evidence="1" id="KW-1133">Transmembrane helix</keyword>
<keyword evidence="1" id="KW-0812">Transmembrane</keyword>
<dbReference type="EMBL" id="WELI01000009">
    <property type="protein sequence ID" value="KAB7727971.1"/>
    <property type="molecule type" value="Genomic_DNA"/>
</dbReference>
<evidence type="ECO:0000313" key="3">
    <source>
        <dbReference type="EMBL" id="KAB7727971.1"/>
    </source>
</evidence>
<evidence type="ECO:0000313" key="4">
    <source>
        <dbReference type="Proteomes" id="UP000488299"/>
    </source>
</evidence>
<dbReference type="SUPFAM" id="SSF56219">
    <property type="entry name" value="DNase I-like"/>
    <property type="match status" value="1"/>
</dbReference>
<keyword evidence="1" id="KW-0472">Membrane</keyword>
<dbReference type="RefSeq" id="WP_152125922.1">
    <property type="nucleotide sequence ID" value="NZ_WELI01000009.1"/>
</dbReference>
<keyword evidence="4" id="KW-1185">Reference proteome</keyword>
<gene>
    <name evidence="3" type="ORF">F5984_19645</name>
</gene>
<dbReference type="Proteomes" id="UP000488299">
    <property type="component" value="Unassembled WGS sequence"/>
</dbReference>
<accession>A0A7J5TV00</accession>
<comment type="caution">
    <text evidence="3">The sequence shown here is derived from an EMBL/GenBank/DDBJ whole genome shotgun (WGS) entry which is preliminary data.</text>
</comment>
<dbReference type="GO" id="GO:0003824">
    <property type="term" value="F:catalytic activity"/>
    <property type="evidence" value="ECO:0007669"/>
    <property type="project" value="InterPro"/>
</dbReference>
<feature type="domain" description="Endonuclease/exonuclease/phosphatase" evidence="2">
    <location>
        <begin position="96"/>
        <end position="300"/>
    </location>
</feature>
<evidence type="ECO:0000259" key="2">
    <source>
        <dbReference type="Pfam" id="PF03372"/>
    </source>
</evidence>